<dbReference type="PANTHER" id="PTHR47331">
    <property type="entry name" value="PHD-TYPE DOMAIN-CONTAINING PROTEIN"/>
    <property type="match status" value="1"/>
</dbReference>
<feature type="non-terminal residue" evidence="1">
    <location>
        <position position="1"/>
    </location>
</feature>
<dbReference type="OrthoDB" id="7550640at2759"/>
<dbReference type="Proteomes" id="UP000000311">
    <property type="component" value="Unassembled WGS sequence"/>
</dbReference>
<dbReference type="AlphaFoldDB" id="E2A457"/>
<dbReference type="EMBL" id="GL436549">
    <property type="protein sequence ID" value="EFN71782.1"/>
    <property type="molecule type" value="Genomic_DNA"/>
</dbReference>
<dbReference type="InParanoid" id="E2A457"/>
<evidence type="ECO:0000313" key="2">
    <source>
        <dbReference type="Proteomes" id="UP000000311"/>
    </source>
</evidence>
<gene>
    <name evidence="1" type="ORF">EAG_00524</name>
</gene>
<reference evidence="1 2" key="1">
    <citation type="journal article" date="2010" name="Science">
        <title>Genomic comparison of the ants Camponotus floridanus and Harpegnathos saltator.</title>
        <authorList>
            <person name="Bonasio R."/>
            <person name="Zhang G."/>
            <person name="Ye C."/>
            <person name="Mutti N.S."/>
            <person name="Fang X."/>
            <person name="Qin N."/>
            <person name="Donahue G."/>
            <person name="Yang P."/>
            <person name="Li Q."/>
            <person name="Li C."/>
            <person name="Zhang P."/>
            <person name="Huang Z."/>
            <person name="Berger S.L."/>
            <person name="Reinberg D."/>
            <person name="Wang J."/>
            <person name="Liebig J."/>
        </authorList>
    </citation>
    <scope>NUCLEOTIDE SEQUENCE [LARGE SCALE GENOMIC DNA]</scope>
    <source>
        <strain evidence="2">C129</strain>
    </source>
</reference>
<protein>
    <submittedName>
        <fullName evidence="1">Uncharacterized protein</fullName>
    </submittedName>
</protein>
<accession>E2A457</accession>
<proteinExistence type="predicted"/>
<dbReference type="InterPro" id="IPR008042">
    <property type="entry name" value="Retrotrans_Pao"/>
</dbReference>
<keyword evidence="2" id="KW-1185">Reference proteome</keyword>
<organism evidence="2">
    <name type="scientific">Camponotus floridanus</name>
    <name type="common">Florida carpenter ant</name>
    <dbReference type="NCBI Taxonomy" id="104421"/>
    <lineage>
        <taxon>Eukaryota</taxon>
        <taxon>Metazoa</taxon>
        <taxon>Ecdysozoa</taxon>
        <taxon>Arthropoda</taxon>
        <taxon>Hexapoda</taxon>
        <taxon>Insecta</taxon>
        <taxon>Pterygota</taxon>
        <taxon>Neoptera</taxon>
        <taxon>Endopterygota</taxon>
        <taxon>Hymenoptera</taxon>
        <taxon>Apocrita</taxon>
        <taxon>Aculeata</taxon>
        <taxon>Formicoidea</taxon>
        <taxon>Formicidae</taxon>
        <taxon>Formicinae</taxon>
        <taxon>Camponotus</taxon>
    </lineage>
</organism>
<dbReference type="STRING" id="104421.E2A457"/>
<evidence type="ECO:0000313" key="1">
    <source>
        <dbReference type="EMBL" id="EFN71782.1"/>
    </source>
</evidence>
<dbReference type="OMA" id="IMDITSK"/>
<name>E2A457_CAMFO</name>
<feature type="non-terminal residue" evidence="1">
    <location>
        <position position="381"/>
    </location>
</feature>
<dbReference type="Pfam" id="PF05380">
    <property type="entry name" value="Peptidase_A17"/>
    <property type="match status" value="1"/>
</dbReference>
<sequence length="381" mass="43404">PPLSTPSKRAILSRIALIFDPLGLLGPTTVIAKIIMQDLWRLKIDWDESLPLDVNTKWKRYEAELPMLRNIFIPRRVIALDDYVKLEIHGFADASEIAYGACVYVRVTDANGKHSTRLLCSKGRVAPLKALSIPRLELCAALLLAQLIDKVLKCLTVKIDSVYLWTDSTIVLAWLQSCSRTWTTFVANRVGEIQQLTTPHHWHHVSSQDNPADLYSRGVTPTSLLQSQLWWSGPTWLNLDKGSWPQFPFVINKQEIPEYKATAITTIATKQPFDIFERYSNFLKLTRVVAYIFRFFNNLMRKIKPSRSYPLQPGADNSVSPDEINHATQVLVKLVQRLHFPKELELLIKQQDLNKSSPIIRLNPFVDESGVLRVGGRLKLS</sequence>